<evidence type="ECO:0000313" key="13">
    <source>
        <dbReference type="EMBL" id="PJF47014.1"/>
    </source>
</evidence>
<keyword evidence="4 11" id="KW-0436">Ligase</keyword>
<name>A0A2M8QB46_9CHLR</name>
<protein>
    <recommendedName>
        <fullName evidence="11">Carbamoyl phosphate synthase small chain</fullName>
        <ecNumber evidence="11">6.3.5.5</ecNumber>
    </recommendedName>
    <alternativeName>
        <fullName evidence="11">Carbamoyl phosphate synthetase glutamine chain</fullName>
    </alternativeName>
</protein>
<dbReference type="GO" id="GO:0006207">
    <property type="term" value="P:'de novo' pyrimidine nucleobase biosynthetic process"/>
    <property type="evidence" value="ECO:0007669"/>
    <property type="project" value="InterPro"/>
</dbReference>
<dbReference type="PRINTS" id="PR00097">
    <property type="entry name" value="ANTSNTHASEII"/>
</dbReference>
<dbReference type="SUPFAM" id="SSF52317">
    <property type="entry name" value="Class I glutamine amidotransferase-like"/>
    <property type="match status" value="1"/>
</dbReference>
<dbReference type="InterPro" id="IPR036480">
    <property type="entry name" value="CarbP_synth_ssu_N_sf"/>
</dbReference>
<comment type="function">
    <text evidence="11">Small subunit of the glutamine-dependent carbamoyl phosphate synthetase (CPSase). CPSase catalyzes the formation of carbamoyl phosphate from the ammonia moiety of glutamine, carbonate, and phosphate donated by ATP, constituting the first step of 2 biosynthetic pathways, one leading to arginine and/or urea and the other to pyrimidine nucleotides. The small subunit (glutamine amidotransferase) binds and cleaves glutamine to supply the large subunit with the substrate ammonia.</text>
</comment>
<dbReference type="InterPro" id="IPR002474">
    <property type="entry name" value="CarbamoylP_synth_ssu_N"/>
</dbReference>
<comment type="subunit">
    <text evidence="11">Composed of two chains; the small (or glutamine) chain promotes the hydrolysis of glutamine to ammonia, which is used by the large (or ammonia) chain to synthesize carbamoyl phosphate. Tetramer of heterodimers (alpha,beta)4.</text>
</comment>
<organism evidence="13 14">
    <name type="scientific">Candidatus Thermofonsia Clade 3 bacterium</name>
    <dbReference type="NCBI Taxonomy" id="2364212"/>
    <lineage>
        <taxon>Bacteria</taxon>
        <taxon>Bacillati</taxon>
        <taxon>Chloroflexota</taxon>
        <taxon>Candidatus Thermofontia</taxon>
        <taxon>Candidatus Thermofonsia Clade 3</taxon>
    </lineage>
</organism>
<dbReference type="InterPro" id="IPR035686">
    <property type="entry name" value="CPSase_GATase1"/>
</dbReference>
<dbReference type="Pfam" id="PF00117">
    <property type="entry name" value="GATase"/>
    <property type="match status" value="1"/>
</dbReference>
<dbReference type="FunFam" id="3.50.30.20:FF:000001">
    <property type="entry name" value="Carbamoyl-phosphate synthase small chain"/>
    <property type="match status" value="1"/>
</dbReference>
<dbReference type="InterPro" id="IPR029062">
    <property type="entry name" value="Class_I_gatase-like"/>
</dbReference>
<feature type="binding site" evidence="11">
    <location>
        <position position="246"/>
    </location>
    <ligand>
        <name>L-glutamine</name>
        <dbReference type="ChEBI" id="CHEBI:58359"/>
    </ligand>
</feature>
<feature type="region of interest" description="CPSase" evidence="11">
    <location>
        <begin position="1"/>
        <end position="195"/>
    </location>
</feature>
<evidence type="ECO:0000256" key="7">
    <source>
        <dbReference type="ARBA" id="ARBA00022962"/>
    </source>
</evidence>
<feature type="binding site" evidence="11">
    <location>
        <position position="311"/>
    </location>
    <ligand>
        <name>L-glutamine</name>
        <dbReference type="ChEBI" id="CHEBI:58359"/>
    </ligand>
</feature>
<dbReference type="CDD" id="cd01744">
    <property type="entry name" value="GATase1_CPSase"/>
    <property type="match status" value="1"/>
</dbReference>
<feature type="binding site" evidence="11">
    <location>
        <position position="272"/>
    </location>
    <ligand>
        <name>L-glutamine</name>
        <dbReference type="ChEBI" id="CHEBI:58359"/>
    </ligand>
</feature>
<keyword evidence="11" id="KW-0028">Amino-acid biosynthesis</keyword>
<feature type="active site" evidence="11">
    <location>
        <position position="355"/>
    </location>
</feature>
<dbReference type="Proteomes" id="UP000230790">
    <property type="component" value="Unassembled WGS sequence"/>
</dbReference>
<dbReference type="GO" id="GO:0005524">
    <property type="term" value="F:ATP binding"/>
    <property type="evidence" value="ECO:0007669"/>
    <property type="project" value="UniProtKB-UniRule"/>
</dbReference>
<keyword evidence="5 11" id="KW-0547">Nucleotide-binding</keyword>
<feature type="binding site" evidence="11">
    <location>
        <position position="275"/>
    </location>
    <ligand>
        <name>L-glutamine</name>
        <dbReference type="ChEBI" id="CHEBI:58359"/>
    </ligand>
</feature>
<dbReference type="SMART" id="SM01097">
    <property type="entry name" value="CPSase_sm_chain"/>
    <property type="match status" value="1"/>
</dbReference>
<dbReference type="HAMAP" id="MF_01209">
    <property type="entry name" value="CPSase_S_chain"/>
    <property type="match status" value="1"/>
</dbReference>
<dbReference type="SUPFAM" id="SSF52021">
    <property type="entry name" value="Carbamoyl phosphate synthetase, small subunit N-terminal domain"/>
    <property type="match status" value="1"/>
</dbReference>
<dbReference type="InterPro" id="IPR006274">
    <property type="entry name" value="CarbamoylP_synth_ssu"/>
</dbReference>
<comment type="similarity">
    <text evidence="3 11">Belongs to the CarA family.</text>
</comment>
<dbReference type="EC" id="6.3.5.5" evidence="11"/>
<evidence type="ECO:0000259" key="12">
    <source>
        <dbReference type="SMART" id="SM01097"/>
    </source>
</evidence>
<dbReference type="GO" id="GO:0044205">
    <property type="term" value="P:'de novo' UMP biosynthetic process"/>
    <property type="evidence" value="ECO:0007669"/>
    <property type="project" value="UniProtKB-UniRule"/>
</dbReference>
<comment type="pathway">
    <text evidence="2 11">Amino-acid biosynthesis; L-arginine biosynthesis; carbamoyl phosphate from bicarbonate: step 1/1.</text>
</comment>
<evidence type="ECO:0000256" key="4">
    <source>
        <dbReference type="ARBA" id="ARBA00022598"/>
    </source>
</evidence>
<keyword evidence="11" id="KW-0055">Arginine biosynthesis</keyword>
<feature type="binding site" evidence="11">
    <location>
        <position position="48"/>
    </location>
    <ligand>
        <name>L-glutamine</name>
        <dbReference type="ChEBI" id="CHEBI:58359"/>
    </ligand>
</feature>
<keyword evidence="8 11" id="KW-0665">Pyrimidine biosynthesis</keyword>
<comment type="catalytic activity">
    <reaction evidence="10 11">
        <text>L-glutamine + H2O = L-glutamate + NH4(+)</text>
        <dbReference type="Rhea" id="RHEA:15889"/>
        <dbReference type="ChEBI" id="CHEBI:15377"/>
        <dbReference type="ChEBI" id="CHEBI:28938"/>
        <dbReference type="ChEBI" id="CHEBI:29985"/>
        <dbReference type="ChEBI" id="CHEBI:58359"/>
    </reaction>
</comment>
<evidence type="ECO:0000256" key="11">
    <source>
        <dbReference type="HAMAP-Rule" id="MF_01209"/>
    </source>
</evidence>
<comment type="pathway">
    <text evidence="1 11">Pyrimidine metabolism; UMP biosynthesis via de novo pathway; (S)-dihydroorotate from bicarbonate: step 1/3.</text>
</comment>
<dbReference type="PANTHER" id="PTHR43418">
    <property type="entry name" value="MULTIFUNCTIONAL TRYPTOPHAN BIOSYNTHESIS PROTEIN-RELATED"/>
    <property type="match status" value="1"/>
</dbReference>
<dbReference type="UniPathway" id="UPA00070">
    <property type="reaction ID" value="UER00115"/>
</dbReference>
<dbReference type="InterPro" id="IPR017926">
    <property type="entry name" value="GATASE"/>
</dbReference>
<dbReference type="NCBIfam" id="TIGR01368">
    <property type="entry name" value="CPSaseIIsmall"/>
    <property type="match status" value="1"/>
</dbReference>
<feature type="domain" description="Carbamoyl-phosphate synthase small subunit N-terminal" evidence="12">
    <location>
        <begin position="4"/>
        <end position="134"/>
    </location>
</feature>
<dbReference type="GO" id="GO:0004359">
    <property type="term" value="F:glutaminase activity"/>
    <property type="evidence" value="ECO:0007669"/>
    <property type="project" value="RHEA"/>
</dbReference>
<dbReference type="NCBIfam" id="NF009475">
    <property type="entry name" value="PRK12838.1"/>
    <property type="match status" value="1"/>
</dbReference>
<comment type="catalytic activity">
    <reaction evidence="9 11">
        <text>hydrogencarbonate + L-glutamine + 2 ATP + H2O = carbamoyl phosphate + L-glutamate + 2 ADP + phosphate + 2 H(+)</text>
        <dbReference type="Rhea" id="RHEA:18633"/>
        <dbReference type="ChEBI" id="CHEBI:15377"/>
        <dbReference type="ChEBI" id="CHEBI:15378"/>
        <dbReference type="ChEBI" id="CHEBI:17544"/>
        <dbReference type="ChEBI" id="CHEBI:29985"/>
        <dbReference type="ChEBI" id="CHEBI:30616"/>
        <dbReference type="ChEBI" id="CHEBI:43474"/>
        <dbReference type="ChEBI" id="CHEBI:58228"/>
        <dbReference type="ChEBI" id="CHEBI:58359"/>
        <dbReference type="ChEBI" id="CHEBI:456216"/>
        <dbReference type="EC" id="6.3.5.5"/>
    </reaction>
</comment>
<dbReference type="Pfam" id="PF00988">
    <property type="entry name" value="CPSase_sm_chain"/>
    <property type="match status" value="1"/>
</dbReference>
<proteinExistence type="inferred from homology"/>
<keyword evidence="6 11" id="KW-0067">ATP-binding</keyword>
<dbReference type="PROSITE" id="PS51273">
    <property type="entry name" value="GATASE_TYPE_1"/>
    <property type="match status" value="1"/>
</dbReference>
<dbReference type="Gene3D" id="3.50.30.20">
    <property type="entry name" value="Carbamoyl-phosphate synthase small subunit, N-terminal domain"/>
    <property type="match status" value="1"/>
</dbReference>
<evidence type="ECO:0000256" key="5">
    <source>
        <dbReference type="ARBA" id="ARBA00022741"/>
    </source>
</evidence>
<evidence type="ECO:0000313" key="14">
    <source>
        <dbReference type="Proteomes" id="UP000230790"/>
    </source>
</evidence>
<dbReference type="GO" id="GO:0006541">
    <property type="term" value="P:glutamine metabolic process"/>
    <property type="evidence" value="ECO:0007669"/>
    <property type="project" value="InterPro"/>
</dbReference>
<gene>
    <name evidence="11" type="primary">carA</name>
    <name evidence="13" type="ORF">CUN48_10845</name>
</gene>
<dbReference type="PANTHER" id="PTHR43418:SF7">
    <property type="entry name" value="CARBAMOYL-PHOSPHATE SYNTHASE SMALL CHAIN"/>
    <property type="match status" value="1"/>
</dbReference>
<dbReference type="AlphaFoldDB" id="A0A2M8QB46"/>
<evidence type="ECO:0000256" key="8">
    <source>
        <dbReference type="ARBA" id="ARBA00022975"/>
    </source>
</evidence>
<dbReference type="InterPro" id="IPR050472">
    <property type="entry name" value="Anth_synth/Amidotransfase"/>
</dbReference>
<evidence type="ECO:0000256" key="1">
    <source>
        <dbReference type="ARBA" id="ARBA00004812"/>
    </source>
</evidence>
<dbReference type="GO" id="GO:0006526">
    <property type="term" value="P:L-arginine biosynthetic process"/>
    <property type="evidence" value="ECO:0007669"/>
    <property type="project" value="UniProtKB-UniRule"/>
</dbReference>
<reference evidence="13 14" key="1">
    <citation type="submission" date="2017-11" db="EMBL/GenBank/DDBJ databases">
        <title>Evolution of Phototrophy in the Chloroflexi Phylum Driven by Horizontal Gene Transfer.</title>
        <authorList>
            <person name="Ward L.M."/>
            <person name="Hemp J."/>
            <person name="Shih P.M."/>
            <person name="Mcglynn S.E."/>
            <person name="Fischer W."/>
        </authorList>
    </citation>
    <scope>NUCLEOTIDE SEQUENCE [LARGE SCALE GENOMIC DNA]</scope>
    <source>
        <strain evidence="13">JP3_7</strain>
    </source>
</reference>
<feature type="binding site" evidence="11">
    <location>
        <position position="314"/>
    </location>
    <ligand>
        <name>L-glutamine</name>
        <dbReference type="ChEBI" id="CHEBI:58359"/>
    </ligand>
</feature>
<evidence type="ECO:0000256" key="3">
    <source>
        <dbReference type="ARBA" id="ARBA00007800"/>
    </source>
</evidence>
<evidence type="ECO:0000256" key="6">
    <source>
        <dbReference type="ARBA" id="ARBA00022840"/>
    </source>
</evidence>
<feature type="active site" evidence="11">
    <location>
        <position position="353"/>
    </location>
</feature>
<dbReference type="Gene3D" id="3.40.50.880">
    <property type="match status" value="1"/>
</dbReference>
<feature type="active site" description="Nucleophile" evidence="11">
    <location>
        <position position="271"/>
    </location>
</feature>
<dbReference type="EMBL" id="PGTN01000074">
    <property type="protein sequence ID" value="PJF47014.1"/>
    <property type="molecule type" value="Genomic_DNA"/>
</dbReference>
<accession>A0A2M8QB46</accession>
<keyword evidence="7 11" id="KW-0315">Glutamine amidotransferase</keyword>
<evidence type="ECO:0000256" key="9">
    <source>
        <dbReference type="ARBA" id="ARBA00048816"/>
    </source>
</evidence>
<dbReference type="PRINTS" id="PR00099">
    <property type="entry name" value="CPSGATASE"/>
</dbReference>
<evidence type="ECO:0000256" key="2">
    <source>
        <dbReference type="ARBA" id="ARBA00005077"/>
    </source>
</evidence>
<feature type="binding site" evidence="11">
    <location>
        <position position="313"/>
    </location>
    <ligand>
        <name>L-glutamine</name>
        <dbReference type="ChEBI" id="CHEBI:58359"/>
    </ligand>
</feature>
<comment type="caution">
    <text evidence="13">The sequence shown here is derived from an EMBL/GenBank/DDBJ whole genome shotgun (WGS) entry which is preliminary data.</text>
</comment>
<sequence>MTSPPALLALEDGTCWPGAGFGKIGETTGEVVFNTSMTGYQEIITDPSYYGQIVVMTAPQIGNVGTNPDDDESHRAWVAGFAVRELSPIASNYRSRKPLNEYLKDHGVVGIMGLSTRALVRHIREKGAMRGAISSVNTDPERLIEMARASRDMNGADLAREVTCDEPYRWVEGVDAQWYVEPAAWMPDEPSAARPHIVAFDFGVKRNILRLLASRGCRITVVPATTTAEEVLAMQPDGVFLSNGPGDPAACTYAIETTRRLLGRTPIFGICLGHQILGLALGGRTYKMKFGHRGGNQPVLANSRVEISSHNHGFAVHADSLPPGVEITHVNLNDGCVEGLRVPACNAFSVQYHPEASPGPHDAGYLFDQFIQAVRSRARGASEDGAQG</sequence>
<dbReference type="PRINTS" id="PR00096">
    <property type="entry name" value="GATASE"/>
</dbReference>
<dbReference type="GO" id="GO:0004088">
    <property type="term" value="F:carbamoyl-phosphate synthase (glutamine-hydrolyzing) activity"/>
    <property type="evidence" value="ECO:0007669"/>
    <property type="project" value="UniProtKB-UniRule"/>
</dbReference>
<dbReference type="UniPathway" id="UPA00068">
    <property type="reaction ID" value="UER00171"/>
</dbReference>
<feature type="binding site" evidence="11">
    <location>
        <position position="244"/>
    </location>
    <ligand>
        <name>L-glutamine</name>
        <dbReference type="ChEBI" id="CHEBI:58359"/>
    </ligand>
</feature>
<evidence type="ECO:0000256" key="10">
    <source>
        <dbReference type="ARBA" id="ARBA00049285"/>
    </source>
</evidence>